<dbReference type="EMBL" id="DMAI01000246">
    <property type="protein sequence ID" value="HAE48805.1"/>
    <property type="molecule type" value="Genomic_DNA"/>
</dbReference>
<keyword evidence="1" id="KW-0067">ATP-binding</keyword>
<dbReference type="Gene3D" id="3.40.50.300">
    <property type="entry name" value="P-loop containing nucleotide triphosphate hydrolases"/>
    <property type="match status" value="1"/>
</dbReference>
<comment type="caution">
    <text evidence="1">The sequence shown here is derived from an EMBL/GenBank/DDBJ whole genome shotgun (WGS) entry which is preliminary data.</text>
</comment>
<dbReference type="AlphaFoldDB" id="A0A3B9ILX9"/>
<dbReference type="SUPFAM" id="SSF52540">
    <property type="entry name" value="P-loop containing nucleoside triphosphate hydrolases"/>
    <property type="match status" value="1"/>
</dbReference>
<dbReference type="Proteomes" id="UP000257706">
    <property type="component" value="Unassembled WGS sequence"/>
</dbReference>
<protein>
    <submittedName>
        <fullName evidence="1">ABC transporter ATP-binding protein</fullName>
    </submittedName>
</protein>
<sequence length="60" mass="6190">DEATSALDAEAETRVLALIDRMHPPPAVLMVAHRPAAIAACDRVVALHPAADVPADQAPA</sequence>
<evidence type="ECO:0000313" key="1">
    <source>
        <dbReference type="EMBL" id="HAE48805.1"/>
    </source>
</evidence>
<organism evidence="1 2">
    <name type="scientific">Tistrella mobilis</name>
    <dbReference type="NCBI Taxonomy" id="171437"/>
    <lineage>
        <taxon>Bacteria</taxon>
        <taxon>Pseudomonadati</taxon>
        <taxon>Pseudomonadota</taxon>
        <taxon>Alphaproteobacteria</taxon>
        <taxon>Geminicoccales</taxon>
        <taxon>Geminicoccaceae</taxon>
        <taxon>Tistrella</taxon>
    </lineage>
</organism>
<feature type="non-terminal residue" evidence="1">
    <location>
        <position position="1"/>
    </location>
</feature>
<name>A0A3B9ILX9_9PROT</name>
<dbReference type="InterPro" id="IPR027417">
    <property type="entry name" value="P-loop_NTPase"/>
</dbReference>
<keyword evidence="1" id="KW-0547">Nucleotide-binding</keyword>
<gene>
    <name evidence="1" type="ORF">DCK97_15425</name>
</gene>
<accession>A0A3B9ILX9</accession>
<evidence type="ECO:0000313" key="2">
    <source>
        <dbReference type="Proteomes" id="UP000257706"/>
    </source>
</evidence>
<proteinExistence type="predicted"/>
<reference evidence="1 2" key="1">
    <citation type="journal article" date="2018" name="Nat. Biotechnol.">
        <title>A standardized bacterial taxonomy based on genome phylogeny substantially revises the tree of life.</title>
        <authorList>
            <person name="Parks D.H."/>
            <person name="Chuvochina M."/>
            <person name="Waite D.W."/>
            <person name="Rinke C."/>
            <person name="Skarshewski A."/>
            <person name="Chaumeil P.A."/>
            <person name="Hugenholtz P."/>
        </authorList>
    </citation>
    <scope>NUCLEOTIDE SEQUENCE [LARGE SCALE GENOMIC DNA]</scope>
    <source>
        <strain evidence="1">UBA8739</strain>
    </source>
</reference>
<dbReference type="GO" id="GO:0005524">
    <property type="term" value="F:ATP binding"/>
    <property type="evidence" value="ECO:0007669"/>
    <property type="project" value="UniProtKB-KW"/>
</dbReference>